<evidence type="ECO:0000313" key="2">
    <source>
        <dbReference type="EMBL" id="TNY34169.1"/>
    </source>
</evidence>
<sequence length="163" mass="17831">MSITGIITRRPLRACAAAFVLLGLGATPALAQQDDLTIERSFAEALVRDLMTAINHGNVTGNYTVLRDYAAPSFGADNDPTEVAAALAPLRQTGIDLLQTLAIDPVILKAELGNENRELQLTGYFPLQPEHVSFDLLFRLEENRWWMSGMSVGTFEPIEDDAD</sequence>
<keyword evidence="1" id="KW-0732">Signal</keyword>
<accession>A0A5C5GK78</accession>
<name>A0A5C5GK78_9RHOB</name>
<proteinExistence type="predicted"/>
<feature type="signal peptide" evidence="1">
    <location>
        <begin position="1"/>
        <end position="31"/>
    </location>
</feature>
<feature type="chain" id="PRO_5022983273" description="Nuclear transport factor 2 family protein" evidence="1">
    <location>
        <begin position="32"/>
        <end position="163"/>
    </location>
</feature>
<reference evidence="2 3" key="1">
    <citation type="submission" date="2019-06" db="EMBL/GenBank/DDBJ databases">
        <title>Genome of new Rhodobacteraceae sp. SM1903.</title>
        <authorList>
            <person name="Ren X."/>
        </authorList>
    </citation>
    <scope>NUCLEOTIDE SEQUENCE [LARGE SCALE GENOMIC DNA]</scope>
    <source>
        <strain evidence="2 3">SM1903</strain>
    </source>
</reference>
<gene>
    <name evidence="2" type="ORF">FHY64_13195</name>
</gene>
<evidence type="ECO:0000313" key="3">
    <source>
        <dbReference type="Proteomes" id="UP000314011"/>
    </source>
</evidence>
<evidence type="ECO:0000256" key="1">
    <source>
        <dbReference type="SAM" id="SignalP"/>
    </source>
</evidence>
<dbReference type="RefSeq" id="WP_140195273.1">
    <property type="nucleotide sequence ID" value="NZ_CP065915.1"/>
</dbReference>
<protein>
    <recommendedName>
        <fullName evidence="4">Nuclear transport factor 2 family protein</fullName>
    </recommendedName>
</protein>
<organism evidence="2 3">
    <name type="scientific">Pelagovum pacificum</name>
    <dbReference type="NCBI Taxonomy" id="2588711"/>
    <lineage>
        <taxon>Bacteria</taxon>
        <taxon>Pseudomonadati</taxon>
        <taxon>Pseudomonadota</taxon>
        <taxon>Alphaproteobacteria</taxon>
        <taxon>Rhodobacterales</taxon>
        <taxon>Paracoccaceae</taxon>
        <taxon>Pelagovum</taxon>
    </lineage>
</organism>
<keyword evidence="3" id="KW-1185">Reference proteome</keyword>
<evidence type="ECO:0008006" key="4">
    <source>
        <dbReference type="Google" id="ProtNLM"/>
    </source>
</evidence>
<dbReference type="Proteomes" id="UP000314011">
    <property type="component" value="Unassembled WGS sequence"/>
</dbReference>
<dbReference type="OrthoDB" id="7743892at2"/>
<dbReference type="EMBL" id="VFFF01000001">
    <property type="protein sequence ID" value="TNY34169.1"/>
    <property type="molecule type" value="Genomic_DNA"/>
</dbReference>
<comment type="caution">
    <text evidence="2">The sequence shown here is derived from an EMBL/GenBank/DDBJ whole genome shotgun (WGS) entry which is preliminary data.</text>
</comment>
<dbReference type="AlphaFoldDB" id="A0A5C5GK78"/>